<organism evidence="3 4">
    <name type="scientific">Blautia hydrogenotrophica (strain DSM 10507 / JCM 14656 / S5a33)</name>
    <name type="common">Ruminococcus hydrogenotrophicus</name>
    <dbReference type="NCBI Taxonomy" id="476272"/>
    <lineage>
        <taxon>Bacteria</taxon>
        <taxon>Bacillati</taxon>
        <taxon>Bacillota</taxon>
        <taxon>Clostridia</taxon>
        <taxon>Lachnospirales</taxon>
        <taxon>Lachnospiraceae</taxon>
        <taxon>Blautia</taxon>
    </lineage>
</organism>
<sequence>MKLKRQISFLLLCFLFLLTGCGNSVKKEVEKVVSNELDLLKNFDSTTTQGYIPYEDLFPDATDTSHLSAEMEEVFSLFFKDFDYKIMEVKVDQEAQKATASVRLTTIDSRALAKDFAAAHLKQSILENADTVSSSTNSSSLEDHYLLLGKMLKTQKYEEVETNCTIHLLQNGDDWIIQKNENLENELVGGLLTYLSDPNILTPSETVDVYMKTLKKMDTEQLNTYLNLDAVLNTDEEREKEIATALVKQVHKCFNYEVKDATDHGYTANVKVAITSFDSTSILEKYEAELDKYLATPEAVIDGEEGRLAKSQEYLLDAIKNNKATSKTDVPIELVNDGKTWNVELNSKIGQALFGNLSSSSANIVTDKEVTSEDDQTDTEDAEYEDSSYDIDNYDESYDYE</sequence>
<dbReference type="RefSeq" id="WP_005944672.1">
    <property type="nucleotide sequence ID" value="NZ_CP136423.1"/>
</dbReference>
<dbReference type="HOGENOM" id="CLU_718993_0_0_9"/>
<gene>
    <name evidence="3" type="ORF">RUMHYD_00065</name>
</gene>
<dbReference type="PATRIC" id="fig|476272.21.peg.3071"/>
<keyword evidence="4" id="KW-1185">Reference proteome</keyword>
<comment type="caution">
    <text evidence="3">The sequence shown here is derived from an EMBL/GenBank/DDBJ whole genome shotgun (WGS) entry which is preliminary data.</text>
</comment>
<proteinExistence type="predicted"/>
<feature type="region of interest" description="Disordered" evidence="1">
    <location>
        <begin position="365"/>
        <end position="401"/>
    </location>
</feature>
<reference evidence="3 4" key="2">
    <citation type="submission" date="2009-02" db="EMBL/GenBank/DDBJ databases">
        <title>Draft genome sequence of Blautia hydrogenotrophica DSM 10507 (Ruminococcus hydrogenotrophicus DSM 10507).</title>
        <authorList>
            <person name="Sudarsanam P."/>
            <person name="Ley R."/>
            <person name="Guruge J."/>
            <person name="Turnbaugh P.J."/>
            <person name="Mahowald M."/>
            <person name="Liep D."/>
            <person name="Gordon J."/>
        </authorList>
    </citation>
    <scope>NUCLEOTIDE SEQUENCE [LARGE SCALE GENOMIC DNA]</scope>
    <source>
        <strain evidence="4">DSM 10507 / JCM 14656 / S5a33</strain>
    </source>
</reference>
<dbReference type="GeneID" id="86821236"/>
<dbReference type="eggNOG" id="ENOG5033VY0">
    <property type="taxonomic scope" value="Bacteria"/>
</dbReference>
<dbReference type="EMBL" id="ACBZ01000002">
    <property type="protein sequence ID" value="EEG51008.1"/>
    <property type="molecule type" value="Genomic_DNA"/>
</dbReference>
<protein>
    <recommendedName>
        <fullName evidence="5">DUF5105 domain-containing protein</fullName>
    </recommendedName>
</protein>
<evidence type="ECO:0000256" key="2">
    <source>
        <dbReference type="SAM" id="SignalP"/>
    </source>
</evidence>
<evidence type="ECO:0000256" key="1">
    <source>
        <dbReference type="SAM" id="MobiDB-lite"/>
    </source>
</evidence>
<keyword evidence="2" id="KW-0732">Signal</keyword>
<feature type="signal peptide" evidence="2">
    <location>
        <begin position="1"/>
        <end position="26"/>
    </location>
</feature>
<feature type="chain" id="PRO_5039438817" description="DUF5105 domain-containing protein" evidence="2">
    <location>
        <begin position="27"/>
        <end position="401"/>
    </location>
</feature>
<name>C0CGV2_BLAHS</name>
<accession>C0CGV2</accession>
<dbReference type="AlphaFoldDB" id="C0CGV2"/>
<evidence type="ECO:0000313" key="3">
    <source>
        <dbReference type="EMBL" id="EEG51008.1"/>
    </source>
</evidence>
<reference evidence="3 4" key="1">
    <citation type="submission" date="2009-01" db="EMBL/GenBank/DDBJ databases">
        <authorList>
            <person name="Fulton L."/>
            <person name="Clifton S."/>
            <person name="Fulton B."/>
            <person name="Xu J."/>
            <person name="Minx P."/>
            <person name="Pepin K.H."/>
            <person name="Johnson M."/>
            <person name="Bhonagiri V."/>
            <person name="Nash W.E."/>
            <person name="Mardis E.R."/>
            <person name="Wilson R.K."/>
        </authorList>
    </citation>
    <scope>NUCLEOTIDE SEQUENCE [LARGE SCALE GENOMIC DNA]</scope>
    <source>
        <strain evidence="4">DSM 10507 / JCM 14656 / S5a33</strain>
    </source>
</reference>
<evidence type="ECO:0000313" key="4">
    <source>
        <dbReference type="Proteomes" id="UP000003100"/>
    </source>
</evidence>
<dbReference type="Proteomes" id="UP000003100">
    <property type="component" value="Unassembled WGS sequence"/>
</dbReference>
<dbReference type="PROSITE" id="PS51257">
    <property type="entry name" value="PROKAR_LIPOPROTEIN"/>
    <property type="match status" value="1"/>
</dbReference>
<evidence type="ECO:0008006" key="5">
    <source>
        <dbReference type="Google" id="ProtNLM"/>
    </source>
</evidence>
<feature type="compositionally biased region" description="Acidic residues" evidence="1">
    <location>
        <begin position="372"/>
        <end position="401"/>
    </location>
</feature>